<feature type="transmembrane region" description="Helical" evidence="6">
    <location>
        <begin position="180"/>
        <end position="202"/>
    </location>
</feature>
<dbReference type="EMBL" id="AOMA01000073">
    <property type="protein sequence ID" value="EMA40231.1"/>
    <property type="molecule type" value="Genomic_DNA"/>
</dbReference>
<dbReference type="InterPro" id="IPR002293">
    <property type="entry name" value="AA/rel_permease1"/>
</dbReference>
<keyword evidence="4 6" id="KW-1133">Transmembrane helix</keyword>
<dbReference type="PANTHER" id="PTHR42770">
    <property type="entry name" value="AMINO ACID TRANSPORTER-RELATED"/>
    <property type="match status" value="1"/>
</dbReference>
<feature type="transmembrane region" description="Helical" evidence="6">
    <location>
        <begin position="148"/>
        <end position="168"/>
    </location>
</feature>
<keyword evidence="5 6" id="KW-0472">Membrane</keyword>
<dbReference type="eggNOG" id="arCOG00009">
    <property type="taxonomic scope" value="Archaea"/>
</dbReference>
<evidence type="ECO:0000256" key="6">
    <source>
        <dbReference type="SAM" id="Phobius"/>
    </source>
</evidence>
<comment type="caution">
    <text evidence="7">The sequence shown here is derived from an EMBL/GenBank/DDBJ whole genome shotgun (WGS) entry which is preliminary data.</text>
</comment>
<dbReference type="Pfam" id="PF13520">
    <property type="entry name" value="AA_permease_2"/>
    <property type="match status" value="1"/>
</dbReference>
<accession>M0M3F7</accession>
<name>M0M3F7_9EURY</name>
<feature type="transmembrane region" description="Helical" evidence="6">
    <location>
        <begin position="41"/>
        <end position="61"/>
    </location>
</feature>
<dbReference type="GO" id="GO:0005886">
    <property type="term" value="C:plasma membrane"/>
    <property type="evidence" value="ECO:0007669"/>
    <property type="project" value="UniProtKB-SubCell"/>
</dbReference>
<feature type="transmembrane region" description="Helical" evidence="6">
    <location>
        <begin position="15"/>
        <end position="34"/>
    </location>
</feature>
<dbReference type="Proteomes" id="UP000011607">
    <property type="component" value="Unassembled WGS sequence"/>
</dbReference>
<feature type="transmembrane region" description="Helical" evidence="6">
    <location>
        <begin position="222"/>
        <end position="243"/>
    </location>
</feature>
<evidence type="ECO:0000256" key="2">
    <source>
        <dbReference type="ARBA" id="ARBA00022475"/>
    </source>
</evidence>
<evidence type="ECO:0000256" key="4">
    <source>
        <dbReference type="ARBA" id="ARBA00022989"/>
    </source>
</evidence>
<dbReference type="OrthoDB" id="200469at2157"/>
<keyword evidence="3 6" id="KW-0812">Transmembrane</keyword>
<comment type="subcellular location">
    <subcellularLocation>
        <location evidence="1">Cell membrane</location>
        <topology evidence="1">Multi-pass membrane protein</topology>
    </subcellularLocation>
</comment>
<keyword evidence="2" id="KW-1003">Cell membrane</keyword>
<gene>
    <name evidence="7" type="ORF">C446_07397</name>
</gene>
<dbReference type="Gene3D" id="3.40.50.12370">
    <property type="match status" value="1"/>
</dbReference>
<dbReference type="InterPro" id="IPR050367">
    <property type="entry name" value="APC_superfamily"/>
</dbReference>
<feature type="transmembrane region" description="Helical" evidence="6">
    <location>
        <begin position="331"/>
        <end position="352"/>
    </location>
</feature>
<feature type="transmembrane region" description="Helical" evidence="6">
    <location>
        <begin position="283"/>
        <end position="311"/>
    </location>
</feature>
<proteinExistence type="predicted"/>
<dbReference type="PANTHER" id="PTHR42770:SF7">
    <property type="entry name" value="MEMBRANE PROTEIN"/>
    <property type="match status" value="1"/>
</dbReference>
<evidence type="ECO:0000313" key="7">
    <source>
        <dbReference type="EMBL" id="EMA40231.1"/>
    </source>
</evidence>
<dbReference type="SUPFAM" id="SSF52402">
    <property type="entry name" value="Adenine nucleotide alpha hydrolases-like"/>
    <property type="match status" value="2"/>
</dbReference>
<dbReference type="GO" id="GO:0022857">
    <property type="term" value="F:transmembrane transporter activity"/>
    <property type="evidence" value="ECO:0007669"/>
    <property type="project" value="InterPro"/>
</dbReference>
<evidence type="ECO:0000256" key="5">
    <source>
        <dbReference type="ARBA" id="ARBA00023136"/>
    </source>
</evidence>
<feature type="transmembrane region" description="Helical" evidence="6">
    <location>
        <begin position="359"/>
        <end position="379"/>
    </location>
</feature>
<dbReference type="AlphaFoldDB" id="M0M3F7"/>
<reference evidence="7 8" key="1">
    <citation type="journal article" date="2014" name="PLoS Genet.">
        <title>Phylogenetically driven sequencing of extremely halophilic archaea reveals strategies for static and dynamic osmo-response.</title>
        <authorList>
            <person name="Becker E.A."/>
            <person name="Seitzer P.M."/>
            <person name="Tritt A."/>
            <person name="Larsen D."/>
            <person name="Krusor M."/>
            <person name="Yao A.I."/>
            <person name="Wu D."/>
            <person name="Madern D."/>
            <person name="Eisen J.A."/>
            <person name="Darling A.E."/>
            <person name="Facciotti M.T."/>
        </authorList>
    </citation>
    <scope>NUCLEOTIDE SEQUENCE [LARGE SCALE GENOMIC DNA]</scope>
    <source>
        <strain evidence="7 8">JCM 10879</strain>
    </source>
</reference>
<dbReference type="RefSeq" id="WP_006672415.1">
    <property type="nucleotide sequence ID" value="NZ_AOMA01000073.1"/>
</dbReference>
<protein>
    <submittedName>
        <fullName evidence="7">Amino acid permease-associated protein</fullName>
    </submittedName>
</protein>
<feature type="transmembrane region" description="Helical" evidence="6">
    <location>
        <begin position="399"/>
        <end position="432"/>
    </location>
</feature>
<keyword evidence="8" id="KW-1185">Reference proteome</keyword>
<evidence type="ECO:0000256" key="3">
    <source>
        <dbReference type="ARBA" id="ARBA00022692"/>
    </source>
</evidence>
<organism evidence="7 8">
    <name type="scientific">Halobiforma nitratireducens JCM 10879</name>
    <dbReference type="NCBI Taxonomy" id="1227454"/>
    <lineage>
        <taxon>Archaea</taxon>
        <taxon>Methanobacteriati</taxon>
        <taxon>Methanobacteriota</taxon>
        <taxon>Stenosarchaea group</taxon>
        <taxon>Halobacteria</taxon>
        <taxon>Halobacteriales</taxon>
        <taxon>Natrialbaceae</taxon>
        <taxon>Halobiforma</taxon>
    </lineage>
</organism>
<evidence type="ECO:0000313" key="8">
    <source>
        <dbReference type="Proteomes" id="UP000011607"/>
    </source>
</evidence>
<evidence type="ECO:0000256" key="1">
    <source>
        <dbReference type="ARBA" id="ARBA00004651"/>
    </source>
</evidence>
<feature type="transmembrane region" description="Helical" evidence="6">
    <location>
        <begin position="111"/>
        <end position="136"/>
    </location>
</feature>
<sequence length="788" mass="83833">MPSGLKRDLGLPETFAIAVGAMIGSGIFVLPGVAWNLADAAAVLGFVIAALLILPAAMAVAEMSTAIPEDGGPYLYVERSMGPLLGTIAGVGTWLMLSLKSALALVGGVPYLLYVSETLAEFVTLIAVVLAIFFTVINLVSAEGSGKLQFGLVGVLVVILTAYVFGGVPQIESTRVEGAFSPVVGGSSLLEATAIVFISYAGLTKVGAVAEEVENPGRNLPLAIGLALAFVSFVYAVVVYVTIGVLDISDAIAATPEAILTSEGEGAIIALAAEQLFGGFGNLFALAVVVAALMALASTANAGILAASRFPLAMARDGVFPSKLEEVSERFATPVYAVALTGTVLIVLVSVFPIQQVAAFGSAFQILVFILLNVALIGFREGAVQEYDPEFETPLYPWMPLFGIAGGVVVLAYTGLVAVVGALGIGALAGVWYFAYVRYYQGGIDREGVARAQVRESVGESATDRTRALFESQREYNLLVAITEATPERARRDMLRVALDLGRLRSTAVSVVEFSDEPEHILPSRHSRVRSTALPAWFPDDPEDAPDWFPSEALEGDLRTSGGEPVAATLEDPDGHDTQVDYRRIVSEDHKEAIVDFATFEGIDLILTQRHASNGIPGFLGTDETAWLRQNAPCDVALVEDRGLEEIERIAVASRGGGPYDPVKLLLADAVAEETDAEIVLVRVIPEDAPERQRETAERYHAELMRICTVPVQSRVLETDDPIEGMTRFVADADLLVVGAGPVGVEARFRGSTADDLVEAVDCTAVMVQTYEGRHRGLLERLIRDYLF</sequence>
<dbReference type="STRING" id="1227454.C446_07397"/>
<dbReference type="Gene3D" id="1.20.1740.10">
    <property type="entry name" value="Amino acid/polyamine transporter I"/>
    <property type="match status" value="1"/>
</dbReference>